<dbReference type="Proteomes" id="UP000075288">
    <property type="component" value="Unassembled WGS sequence"/>
</dbReference>
<evidence type="ECO:0000313" key="2">
    <source>
        <dbReference type="Proteomes" id="UP000075288"/>
    </source>
</evidence>
<sequence length="68" mass="7786">MNTAKSFLFFRHAGSRAKMVINRLSAARSFAFYHERMQVQRWADSELLSGRNSQCAGETIFLHGASYK</sequence>
<proteinExistence type="predicted"/>
<dbReference type="PATRIC" id="fig|1398.26.peg.2449"/>
<protein>
    <submittedName>
        <fullName evidence="1">Uncharacterized protein</fullName>
    </submittedName>
</protein>
<name>A0A150JNR6_HEYCO</name>
<gene>
    <name evidence="1" type="ORF">B4098_2430</name>
</gene>
<reference evidence="1 2" key="1">
    <citation type="submission" date="2016-01" db="EMBL/GenBank/DDBJ databases">
        <title>Genome Sequences of Twelve Sporeforming Bacillus Species Isolated from Foods.</title>
        <authorList>
            <person name="Berendsen E.M."/>
            <person name="Wells-Bennik M.H."/>
            <person name="Krawcyk A.O."/>
            <person name="De Jong A."/>
            <person name="Holsappel S."/>
            <person name="Eijlander R.T."/>
            <person name="Kuipers O.P."/>
        </authorList>
    </citation>
    <scope>NUCLEOTIDE SEQUENCE [LARGE SCALE GENOMIC DNA]</scope>
    <source>
        <strain evidence="1 2">B4098</strain>
    </source>
</reference>
<evidence type="ECO:0000313" key="1">
    <source>
        <dbReference type="EMBL" id="KYC58738.1"/>
    </source>
</evidence>
<dbReference type="AlphaFoldDB" id="A0A150JNR6"/>
<dbReference type="EMBL" id="LQYG01000120">
    <property type="protein sequence ID" value="KYC58738.1"/>
    <property type="molecule type" value="Genomic_DNA"/>
</dbReference>
<comment type="caution">
    <text evidence="1">The sequence shown here is derived from an EMBL/GenBank/DDBJ whole genome shotgun (WGS) entry which is preliminary data.</text>
</comment>
<organism evidence="1 2">
    <name type="scientific">Heyndrickxia coagulans</name>
    <name type="common">Weizmannia coagulans</name>
    <dbReference type="NCBI Taxonomy" id="1398"/>
    <lineage>
        <taxon>Bacteria</taxon>
        <taxon>Bacillati</taxon>
        <taxon>Bacillota</taxon>
        <taxon>Bacilli</taxon>
        <taxon>Bacillales</taxon>
        <taxon>Bacillaceae</taxon>
        <taxon>Heyndrickxia</taxon>
    </lineage>
</organism>
<accession>A0A150JNR6</accession>